<keyword evidence="1" id="KW-0812">Transmembrane</keyword>
<dbReference type="EMBL" id="JABFDN010000025">
    <property type="protein sequence ID" value="NPU69857.1"/>
    <property type="molecule type" value="Genomic_DNA"/>
</dbReference>
<evidence type="ECO:0000259" key="2">
    <source>
        <dbReference type="PROSITE" id="PS50887"/>
    </source>
</evidence>
<dbReference type="InterPro" id="IPR052155">
    <property type="entry name" value="Biofilm_reg_signaling"/>
</dbReference>
<feature type="transmembrane region" description="Helical" evidence="1">
    <location>
        <begin position="85"/>
        <end position="105"/>
    </location>
</feature>
<protein>
    <submittedName>
        <fullName evidence="3">GGDEF domain-containing protein</fullName>
    </submittedName>
</protein>
<evidence type="ECO:0000256" key="1">
    <source>
        <dbReference type="SAM" id="Phobius"/>
    </source>
</evidence>
<name>A0ABX2CNT6_9BRAD</name>
<dbReference type="NCBIfam" id="TIGR00254">
    <property type="entry name" value="GGDEF"/>
    <property type="match status" value="1"/>
</dbReference>
<dbReference type="InterPro" id="IPR000160">
    <property type="entry name" value="GGDEF_dom"/>
</dbReference>
<keyword evidence="1" id="KW-0472">Membrane</keyword>
<proteinExistence type="predicted"/>
<dbReference type="Gene3D" id="3.30.70.270">
    <property type="match status" value="1"/>
</dbReference>
<feature type="transmembrane region" description="Helical" evidence="1">
    <location>
        <begin position="111"/>
        <end position="128"/>
    </location>
</feature>
<organism evidence="3 4">
    <name type="scientific">Bradyrhizobium aeschynomenes</name>
    <dbReference type="NCBI Taxonomy" id="2734909"/>
    <lineage>
        <taxon>Bacteria</taxon>
        <taxon>Pseudomonadati</taxon>
        <taxon>Pseudomonadota</taxon>
        <taxon>Alphaproteobacteria</taxon>
        <taxon>Hyphomicrobiales</taxon>
        <taxon>Nitrobacteraceae</taxon>
        <taxon>Bradyrhizobium</taxon>
    </lineage>
</organism>
<dbReference type="Proteomes" id="UP000886476">
    <property type="component" value="Unassembled WGS sequence"/>
</dbReference>
<evidence type="ECO:0000313" key="4">
    <source>
        <dbReference type="Proteomes" id="UP000886476"/>
    </source>
</evidence>
<dbReference type="SMART" id="SM00267">
    <property type="entry name" value="GGDEF"/>
    <property type="match status" value="1"/>
</dbReference>
<dbReference type="PANTHER" id="PTHR44757:SF2">
    <property type="entry name" value="BIOFILM ARCHITECTURE MAINTENANCE PROTEIN MBAA"/>
    <property type="match status" value="1"/>
</dbReference>
<gene>
    <name evidence="3" type="ORF">HL667_33040</name>
</gene>
<sequence length="377" mass="40159">MQRLDPDTRRELAHLLYSSMPLVGTISAAAVVIGTVMAWVVRDPGYAAITAALVVIGALRVIKLLMFAARFDQLDHDAIIYWERLYGLGAAAFGLAVGALSARAFQIGDGPGIWMCFGLSMAFCVGIVSRVSPWIVMSSSAVLLIPTVIACLMQPEPVYRMGAGMVVLFWITLRGTSYRLTAAFTERITAQQALRRQAHQDFLTGLPNRAAFIEALRQLDQPAAIIAVDLDGFKGVNDRFGHQAGDALLCQVGERLLDCLGESGLAARFGGDEFMLLLPVPAGSAGRDAALALTRAVVASLAHPFSLAGGVVQIGASAGIFLAERRAAETEALLDQADRALYAAKRAGGHQWRWADAETAAGEWARCRVAPALAPAL</sequence>
<dbReference type="PANTHER" id="PTHR44757">
    <property type="entry name" value="DIGUANYLATE CYCLASE DGCP"/>
    <property type="match status" value="1"/>
</dbReference>
<dbReference type="InterPro" id="IPR043128">
    <property type="entry name" value="Rev_trsase/Diguanyl_cyclase"/>
</dbReference>
<feature type="domain" description="GGDEF" evidence="2">
    <location>
        <begin position="221"/>
        <end position="357"/>
    </location>
</feature>
<feature type="transmembrane region" description="Helical" evidence="1">
    <location>
        <begin position="135"/>
        <end position="155"/>
    </location>
</feature>
<keyword evidence="4" id="KW-1185">Reference proteome</keyword>
<keyword evidence="1" id="KW-1133">Transmembrane helix</keyword>
<dbReference type="SUPFAM" id="SSF55073">
    <property type="entry name" value="Nucleotide cyclase"/>
    <property type="match status" value="1"/>
</dbReference>
<dbReference type="Pfam" id="PF00990">
    <property type="entry name" value="GGDEF"/>
    <property type="match status" value="1"/>
</dbReference>
<dbReference type="CDD" id="cd01949">
    <property type="entry name" value="GGDEF"/>
    <property type="match status" value="1"/>
</dbReference>
<reference evidence="3" key="1">
    <citation type="submission" date="2020-05" db="EMBL/GenBank/DDBJ databases">
        <title>Nod-independent and nitrogen-fixing Bradyrhizobium aeschynomene sp. nov. isolated from nodules of Aeschynomene indica.</title>
        <authorList>
            <person name="Zhang Z."/>
        </authorList>
    </citation>
    <scope>NUCLEOTIDE SEQUENCE</scope>
    <source>
        <strain evidence="3">83012</strain>
    </source>
</reference>
<dbReference type="RefSeq" id="WP_172115300.1">
    <property type="nucleotide sequence ID" value="NZ_JABFDN010000025.1"/>
</dbReference>
<feature type="transmembrane region" description="Helical" evidence="1">
    <location>
        <begin position="46"/>
        <end position="65"/>
    </location>
</feature>
<feature type="transmembrane region" description="Helical" evidence="1">
    <location>
        <begin position="12"/>
        <end position="40"/>
    </location>
</feature>
<dbReference type="PROSITE" id="PS50887">
    <property type="entry name" value="GGDEF"/>
    <property type="match status" value="1"/>
</dbReference>
<accession>A0ABX2CNT6</accession>
<comment type="caution">
    <text evidence="3">The sequence shown here is derived from an EMBL/GenBank/DDBJ whole genome shotgun (WGS) entry which is preliminary data.</text>
</comment>
<dbReference type="InterPro" id="IPR029787">
    <property type="entry name" value="Nucleotide_cyclase"/>
</dbReference>
<evidence type="ECO:0000313" key="3">
    <source>
        <dbReference type="EMBL" id="NPU69857.1"/>
    </source>
</evidence>